<protein>
    <submittedName>
        <fullName evidence="1">Uncharacterized protein</fullName>
    </submittedName>
</protein>
<evidence type="ECO:0000313" key="1">
    <source>
        <dbReference type="EMBL" id="CDW48127.1"/>
    </source>
</evidence>
<organism evidence="1">
    <name type="scientific">Lepeophtheirus salmonis</name>
    <name type="common">Salmon louse</name>
    <name type="synonym">Caligus salmonis</name>
    <dbReference type="NCBI Taxonomy" id="72036"/>
    <lineage>
        <taxon>Eukaryota</taxon>
        <taxon>Metazoa</taxon>
        <taxon>Ecdysozoa</taxon>
        <taxon>Arthropoda</taxon>
        <taxon>Crustacea</taxon>
        <taxon>Multicrustacea</taxon>
        <taxon>Hexanauplia</taxon>
        <taxon>Copepoda</taxon>
        <taxon>Siphonostomatoida</taxon>
        <taxon>Caligidae</taxon>
        <taxon>Lepeophtheirus</taxon>
    </lineage>
</organism>
<name>A0A0K2VD77_LEPSM</name>
<accession>A0A0K2VD77</accession>
<sequence>MNPQKVSGLEPFHGTVMGLRHLLSIQGYVLSIFTRMTLYMRAQTTRGNIDLMELRIISSKNVTLNPLQCLVFSPIFGNTYHPSKVNSLHRELPHQPGFLRKMKLSLKLNDHYSLKILLLT</sequence>
<reference evidence="1" key="1">
    <citation type="submission" date="2014-05" db="EMBL/GenBank/DDBJ databases">
        <authorList>
            <person name="Chronopoulou M."/>
        </authorList>
    </citation>
    <scope>NUCLEOTIDE SEQUENCE</scope>
    <source>
        <tissue evidence="1">Whole organism</tissue>
    </source>
</reference>
<dbReference type="AlphaFoldDB" id="A0A0K2VD77"/>
<dbReference type="EMBL" id="HACA01030766">
    <property type="protein sequence ID" value="CDW48127.1"/>
    <property type="molecule type" value="Transcribed_RNA"/>
</dbReference>
<proteinExistence type="predicted"/>